<feature type="transmembrane region" description="Helical" evidence="6">
    <location>
        <begin position="400"/>
        <end position="418"/>
    </location>
</feature>
<evidence type="ECO:0000256" key="3">
    <source>
        <dbReference type="ARBA" id="ARBA00022692"/>
    </source>
</evidence>
<dbReference type="Proteomes" id="UP001189429">
    <property type="component" value="Unassembled WGS sequence"/>
</dbReference>
<dbReference type="InterPro" id="IPR050367">
    <property type="entry name" value="APC_superfamily"/>
</dbReference>
<dbReference type="PIRSF" id="PIRSF006060">
    <property type="entry name" value="AA_transporter"/>
    <property type="match status" value="1"/>
</dbReference>
<feature type="transmembrane region" description="Helical" evidence="6">
    <location>
        <begin position="182"/>
        <end position="206"/>
    </location>
</feature>
<comment type="caution">
    <text evidence="7">The sequence shown here is derived from an EMBL/GenBank/DDBJ whole genome shotgun (WGS) entry which is preliminary data.</text>
</comment>
<accession>A0ABN9TI31</accession>
<feature type="transmembrane region" description="Helical" evidence="6">
    <location>
        <begin position="462"/>
        <end position="480"/>
    </location>
</feature>
<evidence type="ECO:0000313" key="7">
    <source>
        <dbReference type="EMBL" id="CAK0845558.1"/>
    </source>
</evidence>
<keyword evidence="8" id="KW-1185">Reference proteome</keyword>
<evidence type="ECO:0000256" key="5">
    <source>
        <dbReference type="ARBA" id="ARBA00023136"/>
    </source>
</evidence>
<dbReference type="InterPro" id="IPR002293">
    <property type="entry name" value="AA/rel_permease1"/>
</dbReference>
<feature type="transmembrane region" description="Helical" evidence="6">
    <location>
        <begin position="153"/>
        <end position="175"/>
    </location>
</feature>
<keyword evidence="5 6" id="KW-0472">Membrane</keyword>
<evidence type="ECO:0000256" key="2">
    <source>
        <dbReference type="ARBA" id="ARBA00022475"/>
    </source>
</evidence>
<feature type="transmembrane region" description="Helical" evidence="6">
    <location>
        <begin position="512"/>
        <end position="534"/>
    </location>
</feature>
<dbReference type="PANTHER" id="PTHR42770:SF11">
    <property type="entry name" value="INNER MEMBRANE TRANSPORT PROTEIN YBAT"/>
    <property type="match status" value="1"/>
</dbReference>
<feature type="transmembrane region" description="Helical" evidence="6">
    <location>
        <begin position="47"/>
        <end position="65"/>
    </location>
</feature>
<keyword evidence="2" id="KW-1003">Cell membrane</keyword>
<evidence type="ECO:0000256" key="1">
    <source>
        <dbReference type="ARBA" id="ARBA00004651"/>
    </source>
</evidence>
<feature type="transmembrane region" description="Helical" evidence="6">
    <location>
        <begin position="430"/>
        <end position="450"/>
    </location>
</feature>
<name>A0ABN9TI31_9DINO</name>
<sequence length="536" mass="58092">MEEHAELRKGLRQTLDWTGAFWVAAGVPPLVLFSLGGIAGVAGRTGFLVWSISMFMGFSQSFTYAEMAGTFRSKSGGASVYGAIAWLRYSKFIAPLSVWCNWFAWSPVLSLGCSIAANYILNLACPDENCHGLRTWEALSVAIPGLGELNFNVVFVIGTALMSVMISIQHFGIALTAYLQKVLAVIVLVPLLVVAILPIFTGRIVTEHFEDIVPPSRANSATDGSWDLHGFSLFLGSLYMAAWTTYAFETAVCYTSELKDPRKDSVKAIVCAGLVCFLFFTIVPFSFQGVLSREELLAPSIADGTGIAEALARMAGGRSAATTIFEILMVIGLFLAIMTAMAGSSRTLYQGSKDGWLPKFLSSVNSNGAPAGAMWTDFSFNLFLLALASDSNGYYKVMSISNVGYILFNFLNLNAGWIHRFDSRDLERPWKAPTALIGFNTCLAFVNAAIMGAGAKVWGYPYALWLGLAFAALIIPVFAYRHYYEDGGQFPAEATLDMRLEDGCLGERKAGVLPYCSLVLGIAVMVSANFIFALPN</sequence>
<dbReference type="Gene3D" id="1.20.1740.10">
    <property type="entry name" value="Amino acid/polyamine transporter I"/>
    <property type="match status" value="1"/>
</dbReference>
<keyword evidence="3 6" id="KW-0812">Transmembrane</keyword>
<feature type="transmembrane region" description="Helical" evidence="6">
    <location>
        <begin position="98"/>
        <end position="121"/>
    </location>
</feature>
<proteinExistence type="predicted"/>
<dbReference type="Pfam" id="PF13520">
    <property type="entry name" value="AA_permease_2"/>
    <property type="match status" value="1"/>
</dbReference>
<comment type="subcellular location">
    <subcellularLocation>
        <location evidence="1">Cell membrane</location>
        <topology evidence="1">Multi-pass membrane protein</topology>
    </subcellularLocation>
</comment>
<feature type="transmembrane region" description="Helical" evidence="6">
    <location>
        <begin position="20"/>
        <end position="41"/>
    </location>
</feature>
<feature type="transmembrane region" description="Helical" evidence="6">
    <location>
        <begin position="327"/>
        <end position="349"/>
    </location>
</feature>
<gene>
    <name evidence="7" type="ORF">PCOR1329_LOCUS39325</name>
</gene>
<keyword evidence="4 6" id="KW-1133">Transmembrane helix</keyword>
<dbReference type="EMBL" id="CAUYUJ010014749">
    <property type="protein sequence ID" value="CAK0845558.1"/>
    <property type="molecule type" value="Genomic_DNA"/>
</dbReference>
<evidence type="ECO:0000256" key="4">
    <source>
        <dbReference type="ARBA" id="ARBA00022989"/>
    </source>
</evidence>
<evidence type="ECO:0008006" key="9">
    <source>
        <dbReference type="Google" id="ProtNLM"/>
    </source>
</evidence>
<dbReference type="PANTHER" id="PTHR42770">
    <property type="entry name" value="AMINO ACID TRANSPORTER-RELATED"/>
    <property type="match status" value="1"/>
</dbReference>
<evidence type="ECO:0000256" key="6">
    <source>
        <dbReference type="SAM" id="Phobius"/>
    </source>
</evidence>
<evidence type="ECO:0000313" key="8">
    <source>
        <dbReference type="Proteomes" id="UP001189429"/>
    </source>
</evidence>
<feature type="transmembrane region" description="Helical" evidence="6">
    <location>
        <begin position="269"/>
        <end position="290"/>
    </location>
</feature>
<organism evidence="7 8">
    <name type="scientific">Prorocentrum cordatum</name>
    <dbReference type="NCBI Taxonomy" id="2364126"/>
    <lineage>
        <taxon>Eukaryota</taxon>
        <taxon>Sar</taxon>
        <taxon>Alveolata</taxon>
        <taxon>Dinophyceae</taxon>
        <taxon>Prorocentrales</taxon>
        <taxon>Prorocentraceae</taxon>
        <taxon>Prorocentrum</taxon>
    </lineage>
</organism>
<feature type="transmembrane region" description="Helical" evidence="6">
    <location>
        <begin position="226"/>
        <end position="248"/>
    </location>
</feature>
<protein>
    <recommendedName>
        <fullName evidence="9">Amino acid permease</fullName>
    </recommendedName>
</protein>
<reference evidence="7" key="1">
    <citation type="submission" date="2023-10" db="EMBL/GenBank/DDBJ databases">
        <authorList>
            <person name="Chen Y."/>
            <person name="Shah S."/>
            <person name="Dougan E. K."/>
            <person name="Thang M."/>
            <person name="Chan C."/>
        </authorList>
    </citation>
    <scope>NUCLEOTIDE SEQUENCE [LARGE SCALE GENOMIC DNA]</scope>
</reference>